<evidence type="ECO:0000313" key="2">
    <source>
        <dbReference type="EMBL" id="CDW48866.1"/>
    </source>
</evidence>
<sequence length="255" mass="29796">ETSSFESSKVFHQVYHLHQLKYIQMSSVFHDPAGDKMDGMISPSLSMFEDNPVWRPTSTPTSSPGPSRRLYDQHYYDRPYYSPPDGSSSEDEAPQLPNFPLVGDNVRCFNFDALLLLIDVEIAKYERSQRRKAYKNRNIVREEEIAWLYDYPSQDLHRVWHQVQTTVLAPDPPVVYNPEFDEYASTYYKSGPVNLIESYEEYYKNLLEVFESPKEEKTGEKEEEMKEEPLEIKEDSVSEEETSEEDVLEESQDTS</sequence>
<feature type="compositionally biased region" description="Basic and acidic residues" evidence="1">
    <location>
        <begin position="213"/>
        <end position="236"/>
    </location>
</feature>
<feature type="non-terminal residue" evidence="2">
    <location>
        <position position="1"/>
    </location>
</feature>
<feature type="region of interest" description="Disordered" evidence="1">
    <location>
        <begin position="213"/>
        <end position="255"/>
    </location>
</feature>
<feature type="compositionally biased region" description="Acidic residues" evidence="1">
    <location>
        <begin position="237"/>
        <end position="255"/>
    </location>
</feature>
<proteinExistence type="predicted"/>
<name>A0A0K2VG24_LEPSM</name>
<dbReference type="EMBL" id="HACA01031505">
    <property type="protein sequence ID" value="CDW48866.1"/>
    <property type="molecule type" value="Transcribed_RNA"/>
</dbReference>
<evidence type="ECO:0000256" key="1">
    <source>
        <dbReference type="SAM" id="MobiDB-lite"/>
    </source>
</evidence>
<organism evidence="2">
    <name type="scientific">Lepeophtheirus salmonis</name>
    <name type="common">Salmon louse</name>
    <name type="synonym">Caligus salmonis</name>
    <dbReference type="NCBI Taxonomy" id="72036"/>
    <lineage>
        <taxon>Eukaryota</taxon>
        <taxon>Metazoa</taxon>
        <taxon>Ecdysozoa</taxon>
        <taxon>Arthropoda</taxon>
        <taxon>Crustacea</taxon>
        <taxon>Multicrustacea</taxon>
        <taxon>Hexanauplia</taxon>
        <taxon>Copepoda</taxon>
        <taxon>Siphonostomatoida</taxon>
        <taxon>Caligidae</taxon>
        <taxon>Lepeophtheirus</taxon>
    </lineage>
</organism>
<reference evidence="2" key="1">
    <citation type="submission" date="2014-05" db="EMBL/GenBank/DDBJ databases">
        <authorList>
            <person name="Chronopoulou M."/>
        </authorList>
    </citation>
    <scope>NUCLEOTIDE SEQUENCE</scope>
    <source>
        <tissue evidence="2">Whole organism</tissue>
    </source>
</reference>
<accession>A0A0K2VG24</accession>
<protein>
    <submittedName>
        <fullName evidence="2">Uncharacterized protein</fullName>
    </submittedName>
</protein>
<dbReference type="AlphaFoldDB" id="A0A0K2VG24"/>